<dbReference type="AlphaFoldDB" id="A0A7G9RMA3"/>
<keyword evidence="1" id="KW-0413">Isomerase</keyword>
<dbReference type="GO" id="GO:0001522">
    <property type="term" value="P:pseudouridine synthesis"/>
    <property type="evidence" value="ECO:0007669"/>
    <property type="project" value="InterPro"/>
</dbReference>
<evidence type="ECO:0000256" key="8">
    <source>
        <dbReference type="ARBA" id="ARBA00042843"/>
    </source>
</evidence>
<dbReference type="Proteomes" id="UP000515811">
    <property type="component" value="Chromosome"/>
</dbReference>
<accession>A0A7G9RMA3</accession>
<proteinExistence type="predicted"/>
<dbReference type="SUPFAM" id="SSF55174">
    <property type="entry name" value="Alpha-L RNA-binding motif"/>
    <property type="match status" value="1"/>
</dbReference>
<evidence type="ECO:0000256" key="11">
    <source>
        <dbReference type="PROSITE-ProRule" id="PRU00182"/>
    </source>
</evidence>
<keyword evidence="15" id="KW-1185">Reference proteome</keyword>
<dbReference type="GO" id="GO:0160138">
    <property type="term" value="F:23S rRNA pseudouridine(2604) synthase activity"/>
    <property type="evidence" value="ECO:0007669"/>
    <property type="project" value="UniProtKB-EC"/>
</dbReference>
<dbReference type="PANTHER" id="PTHR47683:SF2">
    <property type="entry name" value="RNA-BINDING S4 DOMAIN-CONTAINING PROTEIN"/>
    <property type="match status" value="1"/>
</dbReference>
<reference evidence="14 15" key="1">
    <citation type="submission" date="2020-08" db="EMBL/GenBank/DDBJ databases">
        <title>Genome sequence of Diaphorobacter ruginosibacter DSM 27467T.</title>
        <authorList>
            <person name="Hyun D.-W."/>
            <person name="Bae J.-W."/>
        </authorList>
    </citation>
    <scope>NUCLEOTIDE SEQUENCE [LARGE SCALE GENOMIC DNA]</scope>
    <source>
        <strain evidence="14 15">DSM 27467</strain>
    </source>
</reference>
<dbReference type="GO" id="GO:0003723">
    <property type="term" value="F:RNA binding"/>
    <property type="evidence" value="ECO:0007669"/>
    <property type="project" value="UniProtKB-KW"/>
</dbReference>
<comment type="catalytic activity">
    <reaction evidence="2">
        <text>uridine(35) in tRNA(Tyr) = pseudouridine(35) in tRNA(Tyr)</text>
        <dbReference type="Rhea" id="RHEA:60556"/>
        <dbReference type="Rhea" id="RHEA-COMP:15607"/>
        <dbReference type="Rhea" id="RHEA-COMP:15608"/>
        <dbReference type="ChEBI" id="CHEBI:65314"/>
        <dbReference type="ChEBI" id="CHEBI:65315"/>
    </reaction>
</comment>
<dbReference type="InterPro" id="IPR020103">
    <property type="entry name" value="PsdUridine_synth_cat_dom_sf"/>
</dbReference>
<evidence type="ECO:0000313" key="15">
    <source>
        <dbReference type="Proteomes" id="UP000515811"/>
    </source>
</evidence>
<dbReference type="CDD" id="cd00165">
    <property type="entry name" value="S4"/>
    <property type="match status" value="1"/>
</dbReference>
<evidence type="ECO:0000256" key="12">
    <source>
        <dbReference type="SAM" id="MobiDB-lite"/>
    </source>
</evidence>
<dbReference type="Gene3D" id="3.10.290.10">
    <property type="entry name" value="RNA-binding S4 domain"/>
    <property type="match status" value="1"/>
</dbReference>
<feature type="domain" description="RNA-binding S4" evidence="13">
    <location>
        <begin position="33"/>
        <end position="96"/>
    </location>
</feature>
<dbReference type="InterPro" id="IPR036986">
    <property type="entry name" value="S4_RNA-bd_sf"/>
</dbReference>
<dbReference type="GO" id="GO:0006396">
    <property type="term" value="P:RNA processing"/>
    <property type="evidence" value="ECO:0007669"/>
    <property type="project" value="UniProtKB-ARBA"/>
</dbReference>
<evidence type="ECO:0000256" key="10">
    <source>
        <dbReference type="ARBA" id="ARBA00043147"/>
    </source>
</evidence>
<evidence type="ECO:0000256" key="2">
    <source>
        <dbReference type="ARBA" id="ARBA00036390"/>
    </source>
</evidence>
<dbReference type="SMART" id="SM00363">
    <property type="entry name" value="S4"/>
    <property type="match status" value="1"/>
</dbReference>
<dbReference type="PROSITE" id="PS50889">
    <property type="entry name" value="S4"/>
    <property type="match status" value="1"/>
</dbReference>
<dbReference type="InterPro" id="IPR002942">
    <property type="entry name" value="S4_RNA-bd"/>
</dbReference>
<keyword evidence="11" id="KW-0694">RNA-binding</keyword>
<name>A0A7G9RMA3_9BURK</name>
<feature type="region of interest" description="Disordered" evidence="12">
    <location>
        <begin position="1"/>
        <end position="41"/>
    </location>
</feature>
<dbReference type="InterPro" id="IPR020094">
    <property type="entry name" value="TruA/RsuA/RluB/E/F_N"/>
</dbReference>
<evidence type="ECO:0000313" key="14">
    <source>
        <dbReference type="EMBL" id="QNN56728.1"/>
    </source>
</evidence>
<dbReference type="EMBL" id="CP060714">
    <property type="protein sequence ID" value="QNN56728.1"/>
    <property type="molecule type" value="Genomic_DNA"/>
</dbReference>
<evidence type="ECO:0000256" key="3">
    <source>
        <dbReference type="ARBA" id="ARBA00036535"/>
    </source>
</evidence>
<evidence type="ECO:0000256" key="1">
    <source>
        <dbReference type="ARBA" id="ARBA00023235"/>
    </source>
</evidence>
<evidence type="ECO:0000256" key="7">
    <source>
        <dbReference type="ARBA" id="ARBA00041697"/>
    </source>
</evidence>
<dbReference type="InterPro" id="IPR050343">
    <property type="entry name" value="RsuA_PseudoU_synthase"/>
</dbReference>
<evidence type="ECO:0000259" key="13">
    <source>
        <dbReference type="SMART" id="SM00363"/>
    </source>
</evidence>
<protein>
    <recommendedName>
        <fullName evidence="5">Dual-specificity RNA pseudouridine synthase RluF</fullName>
        <ecNumber evidence="4">5.4.99.21</ecNumber>
    </recommendedName>
    <alternativeName>
        <fullName evidence="7">23S rRNA pseudouridine(2604) synthase</fullName>
    </alternativeName>
    <alternativeName>
        <fullName evidence="9">Ribosomal large subunit pseudouridine synthase F</fullName>
    </alternativeName>
    <alternativeName>
        <fullName evidence="8">rRNA pseudouridylate synthase F</fullName>
    </alternativeName>
    <alternativeName>
        <fullName evidence="10">rRNA-uridine isomerase F</fullName>
    </alternativeName>
    <alternativeName>
        <fullName evidence="6">tRNA(Tyr) pseudouridine(35) synthase</fullName>
    </alternativeName>
</protein>
<comment type="catalytic activity">
    <reaction evidence="3">
        <text>uridine(2604) in 23S rRNA = pseudouridine(2604) in 23S rRNA</text>
        <dbReference type="Rhea" id="RHEA:38875"/>
        <dbReference type="Rhea" id="RHEA-COMP:10093"/>
        <dbReference type="Rhea" id="RHEA-COMP:10094"/>
        <dbReference type="ChEBI" id="CHEBI:65314"/>
        <dbReference type="ChEBI" id="CHEBI:65315"/>
        <dbReference type="EC" id="5.4.99.21"/>
    </reaction>
</comment>
<dbReference type="PANTHER" id="PTHR47683">
    <property type="entry name" value="PSEUDOURIDINE SYNTHASE FAMILY PROTEIN-RELATED"/>
    <property type="match status" value="1"/>
</dbReference>
<evidence type="ECO:0000256" key="4">
    <source>
        <dbReference type="ARBA" id="ARBA00038922"/>
    </source>
</evidence>
<evidence type="ECO:0000256" key="5">
    <source>
        <dbReference type="ARBA" id="ARBA00039989"/>
    </source>
</evidence>
<dbReference type="Gene3D" id="3.30.70.580">
    <property type="entry name" value="Pseudouridine synthase I, catalytic domain, N-terminal subdomain"/>
    <property type="match status" value="1"/>
</dbReference>
<organism evidence="14 15">
    <name type="scientific">Diaphorobacter ruginosibacter</name>
    <dbReference type="NCBI Taxonomy" id="1715720"/>
    <lineage>
        <taxon>Bacteria</taxon>
        <taxon>Pseudomonadati</taxon>
        <taxon>Pseudomonadota</taxon>
        <taxon>Betaproteobacteria</taxon>
        <taxon>Burkholderiales</taxon>
        <taxon>Comamonadaceae</taxon>
        <taxon>Diaphorobacter</taxon>
    </lineage>
</organism>
<sequence length="260" mass="28021">MVEKQATDGATRAPKGPAKEPAKGSAANPAEGQRLSKRVMQHKGCSRSVAEQYIEGGWVSVDGQVEEEPGMRVLDAQRVEVAADANLLDLAPVTLLLHQPANCSDPLDCLHPGTHSASDPQAGRIRVLQRHFRRLQDCAPLPLAAHGLAVFTQDRNIARRLIDDAQTMEHECIVEVSGDVAAADLASLRSGQPLPPAKVSRQSENHLRFALPGTAVRAIPALCASVGLKAVSVRRIRIGRIPLAKLEEGGWRFLGRGERF</sequence>
<dbReference type="SUPFAM" id="SSF55120">
    <property type="entry name" value="Pseudouridine synthase"/>
    <property type="match status" value="1"/>
</dbReference>
<dbReference type="Pfam" id="PF01479">
    <property type="entry name" value="S4"/>
    <property type="match status" value="1"/>
</dbReference>
<evidence type="ECO:0000256" key="9">
    <source>
        <dbReference type="ARBA" id="ARBA00042890"/>
    </source>
</evidence>
<dbReference type="KEGG" id="drg:H9K76_19780"/>
<evidence type="ECO:0000256" key="6">
    <source>
        <dbReference type="ARBA" id="ARBA00041420"/>
    </source>
</evidence>
<gene>
    <name evidence="14" type="ORF">H9K76_19780</name>
</gene>
<dbReference type="Gene3D" id="3.30.70.1560">
    <property type="entry name" value="Alpha-L RNA-binding motif"/>
    <property type="match status" value="1"/>
</dbReference>
<dbReference type="InterPro" id="IPR042092">
    <property type="entry name" value="PsdUridine_s_RsuA/RluB/E/F_cat"/>
</dbReference>
<dbReference type="EC" id="5.4.99.21" evidence="4"/>